<reference evidence="1" key="1">
    <citation type="submission" date="2019-10" db="EMBL/GenBank/DDBJ databases">
        <authorList>
            <consortium name="DOE Joint Genome Institute"/>
            <person name="Kuo A."/>
            <person name="Miyauchi S."/>
            <person name="Kiss E."/>
            <person name="Drula E."/>
            <person name="Kohler A."/>
            <person name="Sanchez-Garcia M."/>
            <person name="Andreopoulos B."/>
            <person name="Barry K.W."/>
            <person name="Bonito G."/>
            <person name="Buee M."/>
            <person name="Carver A."/>
            <person name="Chen C."/>
            <person name="Cichocki N."/>
            <person name="Clum A."/>
            <person name="Culley D."/>
            <person name="Crous P.W."/>
            <person name="Fauchery L."/>
            <person name="Girlanda M."/>
            <person name="Hayes R."/>
            <person name="Keri Z."/>
            <person name="Labutti K."/>
            <person name="Lipzen A."/>
            <person name="Lombard V."/>
            <person name="Magnuson J."/>
            <person name="Maillard F."/>
            <person name="Morin E."/>
            <person name="Murat C."/>
            <person name="Nolan M."/>
            <person name="Ohm R."/>
            <person name="Pangilinan J."/>
            <person name="Pereira M."/>
            <person name="Perotto S."/>
            <person name="Peter M."/>
            <person name="Riley R."/>
            <person name="Sitrit Y."/>
            <person name="Stielow B."/>
            <person name="Szollosi G."/>
            <person name="Zifcakova L."/>
            <person name="Stursova M."/>
            <person name="Spatafora J.W."/>
            <person name="Tedersoo L."/>
            <person name="Vaario L.-M."/>
            <person name="Yamada A."/>
            <person name="Yan M."/>
            <person name="Wang P."/>
            <person name="Xu J."/>
            <person name="Bruns T."/>
            <person name="Baldrian P."/>
            <person name="Vilgalys R."/>
            <person name="Henrissat B."/>
            <person name="Grigoriev I.V."/>
            <person name="Hibbett D."/>
            <person name="Nagy L.G."/>
            <person name="Martin F.M."/>
        </authorList>
    </citation>
    <scope>NUCLEOTIDE SEQUENCE</scope>
    <source>
        <strain evidence="1">P2</strain>
    </source>
</reference>
<keyword evidence="2" id="KW-1185">Reference proteome</keyword>
<evidence type="ECO:0000313" key="2">
    <source>
        <dbReference type="Proteomes" id="UP000886501"/>
    </source>
</evidence>
<evidence type="ECO:0000313" key="1">
    <source>
        <dbReference type="EMBL" id="KAF9648450.1"/>
    </source>
</evidence>
<dbReference type="Proteomes" id="UP000886501">
    <property type="component" value="Unassembled WGS sequence"/>
</dbReference>
<comment type="caution">
    <text evidence="1">The sequence shown here is derived from an EMBL/GenBank/DDBJ whole genome shotgun (WGS) entry which is preliminary data.</text>
</comment>
<organism evidence="1 2">
    <name type="scientific">Thelephora ganbajun</name>
    <name type="common">Ganba fungus</name>
    <dbReference type="NCBI Taxonomy" id="370292"/>
    <lineage>
        <taxon>Eukaryota</taxon>
        <taxon>Fungi</taxon>
        <taxon>Dikarya</taxon>
        <taxon>Basidiomycota</taxon>
        <taxon>Agaricomycotina</taxon>
        <taxon>Agaricomycetes</taxon>
        <taxon>Thelephorales</taxon>
        <taxon>Thelephoraceae</taxon>
        <taxon>Thelephora</taxon>
    </lineage>
</organism>
<sequence length="601" mass="65914">MTPHLDWDQLRQTSLNPGGFGKERVTIWPQVLNASTSASSMVSEPPLNSEAVGHEKEESLSHRDERQIMLDTDRSFVQYPSGESDPVKEEMKAKLNELIVSVFRKRPTLNYYQGYHDIVSVLFLTLPPEIQLVSVEKLSLHRLRDSMGPGLEPLIGLLRLLKNLLRLVDPEYAQLLERNIPTPYYALSNLLTLFSHDMPTLALVQHTFDYLFVRPPVACVYVAVAMILARKEEVTWLEAVGEEGMLHSILSGLPNLYEEGEEGDPSLPIPEAEVASQTDPEGMAAGADEKRGVDPLPNGDHVPESTVDAKEPSVVESADNSSLPIPLPSDVKEGVAGRPLPTDPSVKQEPSGDADVAGNVSTPSSDLSTIESDRTVLDGESPADKSPALTENDSTLVDEPITKVEFEETKPTPTSTSTPPPKPEPEDSDPWPDTPGQPARAQLSLSSLLRQADDLLVRFPPSHPKLDLDKIMGPRSTIFTWTEPFSSLPPDSELVQYVKTPHLVVLPYVDPVEAMMREKEARKVEKRRKLRRSIFARANVQKKAVLAGAVLALGIAMAVYGIRGPGDAGRGHHRGELKLLRYIGGLLLASGDSFLGRLLGR</sequence>
<gene>
    <name evidence="1" type="ORF">BDM02DRAFT_3180165</name>
</gene>
<dbReference type="EMBL" id="MU118013">
    <property type="protein sequence ID" value="KAF9648450.1"/>
    <property type="molecule type" value="Genomic_DNA"/>
</dbReference>
<reference evidence="1" key="2">
    <citation type="journal article" date="2020" name="Nat. Commun.">
        <title>Large-scale genome sequencing of mycorrhizal fungi provides insights into the early evolution of symbiotic traits.</title>
        <authorList>
            <person name="Miyauchi S."/>
            <person name="Kiss E."/>
            <person name="Kuo A."/>
            <person name="Drula E."/>
            <person name="Kohler A."/>
            <person name="Sanchez-Garcia M."/>
            <person name="Morin E."/>
            <person name="Andreopoulos B."/>
            <person name="Barry K.W."/>
            <person name="Bonito G."/>
            <person name="Buee M."/>
            <person name="Carver A."/>
            <person name="Chen C."/>
            <person name="Cichocki N."/>
            <person name="Clum A."/>
            <person name="Culley D."/>
            <person name="Crous P.W."/>
            <person name="Fauchery L."/>
            <person name="Girlanda M."/>
            <person name="Hayes R.D."/>
            <person name="Keri Z."/>
            <person name="LaButti K."/>
            <person name="Lipzen A."/>
            <person name="Lombard V."/>
            <person name="Magnuson J."/>
            <person name="Maillard F."/>
            <person name="Murat C."/>
            <person name="Nolan M."/>
            <person name="Ohm R.A."/>
            <person name="Pangilinan J."/>
            <person name="Pereira M.F."/>
            <person name="Perotto S."/>
            <person name="Peter M."/>
            <person name="Pfister S."/>
            <person name="Riley R."/>
            <person name="Sitrit Y."/>
            <person name="Stielow J.B."/>
            <person name="Szollosi G."/>
            <person name="Zifcakova L."/>
            <person name="Stursova M."/>
            <person name="Spatafora J.W."/>
            <person name="Tedersoo L."/>
            <person name="Vaario L.M."/>
            <person name="Yamada A."/>
            <person name="Yan M."/>
            <person name="Wang P."/>
            <person name="Xu J."/>
            <person name="Bruns T."/>
            <person name="Baldrian P."/>
            <person name="Vilgalys R."/>
            <person name="Dunand C."/>
            <person name="Henrissat B."/>
            <person name="Grigoriev I.V."/>
            <person name="Hibbett D."/>
            <person name="Nagy L.G."/>
            <person name="Martin F.M."/>
        </authorList>
    </citation>
    <scope>NUCLEOTIDE SEQUENCE</scope>
    <source>
        <strain evidence="1">P2</strain>
    </source>
</reference>
<accession>A0ACB6ZG94</accession>
<protein>
    <submittedName>
        <fullName evidence="1">Uncharacterized protein</fullName>
    </submittedName>
</protein>
<proteinExistence type="predicted"/>
<name>A0ACB6ZG94_THEGA</name>